<evidence type="ECO:0000256" key="2">
    <source>
        <dbReference type="ARBA" id="ARBA00022448"/>
    </source>
</evidence>
<keyword evidence="15" id="KW-0675">Receptor</keyword>
<accession>A0AAJ6BPC6</accession>
<gene>
    <name evidence="15" type="ORF">P0Y56_15870</name>
</gene>
<dbReference type="SUPFAM" id="SSF56935">
    <property type="entry name" value="Porins"/>
    <property type="match status" value="1"/>
</dbReference>
<feature type="domain" description="TonB-dependent receptor-like beta-barrel" evidence="13">
    <location>
        <begin position="274"/>
        <end position="735"/>
    </location>
</feature>
<evidence type="ECO:0000256" key="5">
    <source>
        <dbReference type="ARBA" id="ARBA00022692"/>
    </source>
</evidence>
<keyword evidence="9 11" id="KW-0472">Membrane</keyword>
<dbReference type="Gene3D" id="2.40.170.20">
    <property type="entry name" value="TonB-dependent receptor, beta-barrel domain"/>
    <property type="match status" value="1"/>
</dbReference>
<evidence type="ECO:0000256" key="9">
    <source>
        <dbReference type="ARBA" id="ARBA00023136"/>
    </source>
</evidence>
<dbReference type="EMBL" id="CP119316">
    <property type="protein sequence ID" value="WEK46463.1"/>
    <property type="molecule type" value="Genomic_DNA"/>
</dbReference>
<dbReference type="GO" id="GO:0009279">
    <property type="term" value="C:cell outer membrane"/>
    <property type="evidence" value="ECO:0007669"/>
    <property type="project" value="UniProtKB-SubCell"/>
</dbReference>
<evidence type="ECO:0000256" key="3">
    <source>
        <dbReference type="ARBA" id="ARBA00022452"/>
    </source>
</evidence>
<evidence type="ECO:0000256" key="10">
    <source>
        <dbReference type="ARBA" id="ARBA00023237"/>
    </source>
</evidence>
<evidence type="ECO:0000256" key="4">
    <source>
        <dbReference type="ARBA" id="ARBA00022496"/>
    </source>
</evidence>
<keyword evidence="4" id="KW-0410">Iron transport</keyword>
<evidence type="ECO:0000313" key="16">
    <source>
        <dbReference type="Proteomes" id="UP001218362"/>
    </source>
</evidence>
<keyword evidence="5 11" id="KW-0812">Transmembrane</keyword>
<keyword evidence="10 11" id="KW-0998">Cell outer membrane</keyword>
<dbReference type="Proteomes" id="UP001218362">
    <property type="component" value="Chromosome"/>
</dbReference>
<dbReference type="PANTHER" id="PTHR32552:SF81">
    <property type="entry name" value="TONB-DEPENDENT OUTER MEMBRANE RECEPTOR"/>
    <property type="match status" value="1"/>
</dbReference>
<comment type="similarity">
    <text evidence="11 12">Belongs to the TonB-dependent receptor family.</text>
</comment>
<organism evidence="15 16">
    <name type="scientific">Candidatus Andeanibacterium colombiense</name>
    <dbReference type="NCBI Taxonomy" id="3121345"/>
    <lineage>
        <taxon>Bacteria</taxon>
        <taxon>Pseudomonadati</taxon>
        <taxon>Pseudomonadota</taxon>
        <taxon>Alphaproteobacteria</taxon>
        <taxon>Sphingomonadales</taxon>
        <taxon>Sphingomonadaceae</taxon>
        <taxon>Candidatus Andeanibacterium</taxon>
    </lineage>
</organism>
<dbReference type="InterPro" id="IPR036942">
    <property type="entry name" value="Beta-barrel_TonB_sf"/>
</dbReference>
<evidence type="ECO:0000256" key="7">
    <source>
        <dbReference type="ARBA" id="ARBA00023065"/>
    </source>
</evidence>
<dbReference type="InterPro" id="IPR039426">
    <property type="entry name" value="TonB-dep_rcpt-like"/>
</dbReference>
<reference evidence="15" key="1">
    <citation type="submission" date="2023-03" db="EMBL/GenBank/DDBJ databases">
        <title>Andean soil-derived lignocellulolytic bacterial consortium as a source of novel taxa and putative plastic-active enzymes.</title>
        <authorList>
            <person name="Diaz-Garcia L."/>
            <person name="Chuvochina M."/>
            <person name="Feuerriegel G."/>
            <person name="Bunk B."/>
            <person name="Sproer C."/>
            <person name="Streit W.R."/>
            <person name="Rodriguez L.M."/>
            <person name="Overmann J."/>
            <person name="Jimenez D.J."/>
        </authorList>
    </citation>
    <scope>NUCLEOTIDE SEQUENCE</scope>
    <source>
        <strain evidence="15">MAG 26</strain>
    </source>
</reference>
<keyword evidence="7" id="KW-0406">Ion transport</keyword>
<dbReference type="GO" id="GO:0006826">
    <property type="term" value="P:iron ion transport"/>
    <property type="evidence" value="ECO:0007669"/>
    <property type="project" value="UniProtKB-KW"/>
</dbReference>
<dbReference type="Pfam" id="PF07715">
    <property type="entry name" value="Plug"/>
    <property type="match status" value="1"/>
</dbReference>
<dbReference type="AlphaFoldDB" id="A0AAJ6BPC6"/>
<feature type="domain" description="TonB-dependent receptor plug" evidence="14">
    <location>
        <begin position="30"/>
        <end position="139"/>
    </location>
</feature>
<evidence type="ECO:0000259" key="14">
    <source>
        <dbReference type="Pfam" id="PF07715"/>
    </source>
</evidence>
<keyword evidence="8 12" id="KW-0798">TonB box</keyword>
<evidence type="ECO:0000313" key="15">
    <source>
        <dbReference type="EMBL" id="WEK46463.1"/>
    </source>
</evidence>
<evidence type="ECO:0000259" key="13">
    <source>
        <dbReference type="Pfam" id="PF00593"/>
    </source>
</evidence>
<proteinExistence type="inferred from homology"/>
<name>A0AAJ6BPC6_9SPHN</name>
<dbReference type="PROSITE" id="PS52016">
    <property type="entry name" value="TONB_DEPENDENT_REC_3"/>
    <property type="match status" value="1"/>
</dbReference>
<comment type="subcellular location">
    <subcellularLocation>
        <location evidence="1 11">Cell outer membrane</location>
        <topology evidence="1 11">Multi-pass membrane protein</topology>
    </subcellularLocation>
</comment>
<evidence type="ECO:0000256" key="12">
    <source>
        <dbReference type="RuleBase" id="RU003357"/>
    </source>
</evidence>
<evidence type="ECO:0000256" key="1">
    <source>
        <dbReference type="ARBA" id="ARBA00004571"/>
    </source>
</evidence>
<protein>
    <submittedName>
        <fullName evidence="15">TonB-dependent receptor</fullName>
    </submittedName>
</protein>
<dbReference type="InterPro" id="IPR012910">
    <property type="entry name" value="Plug_dom"/>
</dbReference>
<dbReference type="Pfam" id="PF00593">
    <property type="entry name" value="TonB_dep_Rec_b-barrel"/>
    <property type="match status" value="1"/>
</dbReference>
<keyword evidence="6" id="KW-0408">Iron</keyword>
<dbReference type="InterPro" id="IPR000531">
    <property type="entry name" value="Beta-barrel_TonB"/>
</dbReference>
<keyword evidence="2 11" id="KW-0813">Transport</keyword>
<sequence length="771" mass="83324">MASPAFAEDQTQPAGNTDIIVTAQFQAQSLQDTPLAITAQTGEMLAARGIDTTKELVAIAPSVNLTSNAAVFGASTSVFIRGVGQYDNNFAYEPGVGIYLDDIYYGVITGADFELADIDRVEILRGPQGTLSGKNSEGGSIKIYGKKPVGDGSGYVEATYGSRNRIDVRGALDVSLLKDIAALRVSGFTSNQDGYMKRIDFACANPSLAGNIPVGNVGTDCQIGTEGGTQRWGVRAALRITPSDNVEINIIGDRTIDKSDPAALKLAYAFAPFGAPTYNGDPAGTPWDSRFVTDKKYVTYATYDDTTNGFDAGARTLNKAWGISGDVSVDVSDSINLRSITGYRALNTLAGFDQDGSPIGVSTTQIHNTYHQFTQELRLSGKSDLLDWTVGGFYYDAHGVLMNSIDAPPTQFITHDPVDTTSKSGFAHVVLHPAEGLDLIAGIRYTDDEKVYNFNRTNLQGGPPNPAQAPLNALPSLSYSGDHVDYRLGVNYRFNDQVMAYAQWSTGYKGGGVNAKPFSPNQATSFGPESLDTWELGLKTDFADNRVRLNFAGFYSKYHDIVLVNAAGYCVGNENPGNSDCLLSAQPFNAGSAKMKGLEVEANLEPVDGLTINGSLSYLDFQYTELAPAALASYINIDDYPPLTPKWKLSGGIAYRFQMKNGATITPRVDVDYTSKTYSDPANNGFYPDPNIFPQDPQFAGLNPYLIPGHTTVNARIAFVSADKNWEASLSVKNLTNLYYWTNAFAFYFTGTGQYVMAPPREWAVSIKRSF</sequence>
<dbReference type="KEGG" id="acob:P0Y56_15870"/>
<dbReference type="PANTHER" id="PTHR32552">
    <property type="entry name" value="FERRICHROME IRON RECEPTOR-RELATED"/>
    <property type="match status" value="1"/>
</dbReference>
<evidence type="ECO:0000256" key="6">
    <source>
        <dbReference type="ARBA" id="ARBA00023004"/>
    </source>
</evidence>
<keyword evidence="3 11" id="KW-1134">Transmembrane beta strand</keyword>
<evidence type="ECO:0000256" key="8">
    <source>
        <dbReference type="ARBA" id="ARBA00023077"/>
    </source>
</evidence>
<evidence type="ECO:0000256" key="11">
    <source>
        <dbReference type="PROSITE-ProRule" id="PRU01360"/>
    </source>
</evidence>